<name>A0AAE8M390_9HYPO</name>
<keyword evidence="4" id="KW-1185">Reference proteome</keyword>
<dbReference type="InterPro" id="IPR054464">
    <property type="entry name" value="ULD_fung"/>
</dbReference>
<gene>
    <name evidence="3" type="ORF">FTOL_03045</name>
</gene>
<feature type="region of interest" description="Disordered" evidence="1">
    <location>
        <begin position="572"/>
        <end position="601"/>
    </location>
</feature>
<dbReference type="Pfam" id="PF22893">
    <property type="entry name" value="ULD_2"/>
    <property type="match status" value="1"/>
</dbReference>
<sequence length="601" mass="67666">MDTNDIGSVAKLGVSLGSCLELHSESGFKSRQLLPKLVAVVNSTALTLGKIQHLIQENGQVFTEAGVNDIESLTTTCRKTYNGILIMLVQHTRSVKGDKDVTRLSEGQAETLLACVTYTAIWSHKSWDWLELRLKYCQHLLTQVKFELMIRYLLGCIANHQLITKNRVSGDFNTECSLVMHLEHLAPRWRGHHKHISEKMAIWNKVDSPAPSARSSFEDFGIETKLLGDVKTVEVVTSAEVKTPEPTTNIEVAAEANEDEQIDNKIIGKDEHSLTSAFKSWLKRLLLPDTHQWKDQDLEVWQVDISLQFSGASSKGHRKLDIDDRQILSSLAQTTSCRKWKKRPELIEQYASLDQRVRRRIDEAIDAAKQSSSRERTWIAMSIINEPFKTRAFIQPEVSISLFFRLGQEIEPIYILDAQRGKIPLPYASCSTPEMIKEMLVKVYWHRPYLIQGGNFVICTWDEVAIAPEAWESIRRPGMVLKVISKIIPPFGHPSLPRMCPPVAGNVVHASAPPKPSKPAQPRPPKMKPIHLEMKEMLQVSYPFFPEEAFKIGLGELLALWTNAIDCFIEPESDESSADWPSSSTSSTSSSDSDSSMDIAD</sequence>
<evidence type="ECO:0000313" key="3">
    <source>
        <dbReference type="EMBL" id="SPJ73315.1"/>
    </source>
</evidence>
<accession>A0AAE8M390</accession>
<reference evidence="3" key="1">
    <citation type="submission" date="2018-03" db="EMBL/GenBank/DDBJ databases">
        <authorList>
            <person name="Guldener U."/>
        </authorList>
    </citation>
    <scope>NUCLEOTIDE SEQUENCE</scope>
</reference>
<dbReference type="EMBL" id="ONZP01000093">
    <property type="protein sequence ID" value="SPJ73315.1"/>
    <property type="molecule type" value="Genomic_DNA"/>
</dbReference>
<organism evidence="3 4">
    <name type="scientific">Fusarium torulosum</name>
    <dbReference type="NCBI Taxonomy" id="33205"/>
    <lineage>
        <taxon>Eukaryota</taxon>
        <taxon>Fungi</taxon>
        <taxon>Dikarya</taxon>
        <taxon>Ascomycota</taxon>
        <taxon>Pezizomycotina</taxon>
        <taxon>Sordariomycetes</taxon>
        <taxon>Hypocreomycetidae</taxon>
        <taxon>Hypocreales</taxon>
        <taxon>Nectriaceae</taxon>
        <taxon>Fusarium</taxon>
    </lineage>
</organism>
<evidence type="ECO:0000259" key="2">
    <source>
        <dbReference type="Pfam" id="PF22893"/>
    </source>
</evidence>
<evidence type="ECO:0000256" key="1">
    <source>
        <dbReference type="SAM" id="MobiDB-lite"/>
    </source>
</evidence>
<feature type="domain" description="Ubiquitin-like" evidence="2">
    <location>
        <begin position="409"/>
        <end position="483"/>
    </location>
</feature>
<evidence type="ECO:0000313" key="4">
    <source>
        <dbReference type="Proteomes" id="UP001187734"/>
    </source>
</evidence>
<dbReference type="Proteomes" id="UP001187734">
    <property type="component" value="Unassembled WGS sequence"/>
</dbReference>
<protein>
    <recommendedName>
        <fullName evidence="2">Ubiquitin-like domain-containing protein</fullName>
    </recommendedName>
</protein>
<proteinExistence type="predicted"/>
<feature type="region of interest" description="Disordered" evidence="1">
    <location>
        <begin position="508"/>
        <end position="527"/>
    </location>
</feature>
<feature type="compositionally biased region" description="Pro residues" evidence="1">
    <location>
        <begin position="513"/>
        <end position="524"/>
    </location>
</feature>
<comment type="caution">
    <text evidence="3">The sequence shown here is derived from an EMBL/GenBank/DDBJ whole genome shotgun (WGS) entry which is preliminary data.</text>
</comment>
<dbReference type="AlphaFoldDB" id="A0AAE8M390"/>
<feature type="compositionally biased region" description="Low complexity" evidence="1">
    <location>
        <begin position="578"/>
        <end position="601"/>
    </location>
</feature>